<keyword evidence="2" id="KW-1185">Reference proteome</keyword>
<evidence type="ECO:0000313" key="2">
    <source>
        <dbReference type="Proteomes" id="UP000250369"/>
    </source>
</evidence>
<dbReference type="AlphaFoldDB" id="A0A329LWU1"/>
<name>A0A329LWU1_9BACL</name>
<proteinExistence type="predicted"/>
<accession>A0A329LWU1</accession>
<dbReference type="Proteomes" id="UP000250369">
    <property type="component" value="Unassembled WGS sequence"/>
</dbReference>
<reference evidence="1 2" key="1">
    <citation type="journal article" date="2009" name="Int. J. Syst. Evol. Microbiol.">
        <title>Paenibacillus contaminans sp. nov., isolated from a contaminated laboratory plate.</title>
        <authorList>
            <person name="Chou J.H."/>
            <person name="Lee J.H."/>
            <person name="Lin M.C."/>
            <person name="Chang P.S."/>
            <person name="Arun A.B."/>
            <person name="Young C.C."/>
            <person name="Chen W.M."/>
        </authorList>
    </citation>
    <scope>NUCLEOTIDE SEQUENCE [LARGE SCALE GENOMIC DNA]</scope>
    <source>
        <strain evidence="1 2">CKOBP-6</strain>
    </source>
</reference>
<dbReference type="EMBL" id="QMFB01000033">
    <property type="protein sequence ID" value="RAV12455.1"/>
    <property type="molecule type" value="Genomic_DNA"/>
</dbReference>
<sequence length="89" mass="9974">MATPLLFCVMVCDPLGLFEPLSKPSGTDRLTPQYRAEAAAVYAHFHAISAIFRVNRKLVYSMGKSILLFLYARSKIRENQNGRKESGLP</sequence>
<protein>
    <submittedName>
        <fullName evidence="1">Uncharacterized protein</fullName>
    </submittedName>
</protein>
<organism evidence="1 2">
    <name type="scientific">Paenibacillus contaminans</name>
    <dbReference type="NCBI Taxonomy" id="450362"/>
    <lineage>
        <taxon>Bacteria</taxon>
        <taxon>Bacillati</taxon>
        <taxon>Bacillota</taxon>
        <taxon>Bacilli</taxon>
        <taxon>Bacillales</taxon>
        <taxon>Paenibacillaceae</taxon>
        <taxon>Paenibacillus</taxon>
    </lineage>
</organism>
<comment type="caution">
    <text evidence="1">The sequence shown here is derived from an EMBL/GenBank/DDBJ whole genome shotgun (WGS) entry which is preliminary data.</text>
</comment>
<gene>
    <name evidence="1" type="ORF">DQG23_34550</name>
</gene>
<evidence type="ECO:0000313" key="1">
    <source>
        <dbReference type="EMBL" id="RAV12455.1"/>
    </source>
</evidence>